<evidence type="ECO:0008006" key="4">
    <source>
        <dbReference type="Google" id="ProtNLM"/>
    </source>
</evidence>
<dbReference type="RefSeq" id="WP_186996908.1">
    <property type="nucleotide sequence ID" value="NZ_JACOQK010000001.1"/>
</dbReference>
<feature type="transmembrane region" description="Helical" evidence="1">
    <location>
        <begin position="64"/>
        <end position="93"/>
    </location>
</feature>
<feature type="transmembrane region" description="Helical" evidence="1">
    <location>
        <begin position="7"/>
        <end position="29"/>
    </location>
</feature>
<dbReference type="EMBL" id="JACOQK010000001">
    <property type="protein sequence ID" value="MBC5788336.1"/>
    <property type="molecule type" value="Genomic_DNA"/>
</dbReference>
<keyword evidence="3" id="KW-1185">Reference proteome</keyword>
<protein>
    <recommendedName>
        <fullName evidence="4">DUF3021 domain-containing protein</fullName>
    </recommendedName>
</protein>
<dbReference type="Proteomes" id="UP000649151">
    <property type="component" value="Unassembled WGS sequence"/>
</dbReference>
<keyword evidence="1" id="KW-1133">Transmembrane helix</keyword>
<sequence>MKVLKGIARIMVGVLLSIIGFLIATTSLMESQSGLIKMILFIILFGISYGMASFLCFGKQLNDIFLYFPVACILGMIVWIWVIIFSLFIVFPFNLVDRWILTLGFLWCAVTIICKNHYSWMQQSN</sequence>
<keyword evidence="1" id="KW-0472">Membrane</keyword>
<comment type="caution">
    <text evidence="2">The sequence shown here is derived from an EMBL/GenBank/DDBJ whole genome shotgun (WGS) entry which is preliminary data.</text>
</comment>
<name>A0ABR7IT51_9CLOT</name>
<reference evidence="2 3" key="1">
    <citation type="submission" date="2020-08" db="EMBL/GenBank/DDBJ databases">
        <title>Genome public.</title>
        <authorList>
            <person name="Liu C."/>
            <person name="Sun Q."/>
        </authorList>
    </citation>
    <scope>NUCLEOTIDE SEQUENCE [LARGE SCALE GENOMIC DNA]</scope>
    <source>
        <strain evidence="2 3">NSJ-27</strain>
    </source>
</reference>
<evidence type="ECO:0000256" key="1">
    <source>
        <dbReference type="SAM" id="Phobius"/>
    </source>
</evidence>
<evidence type="ECO:0000313" key="3">
    <source>
        <dbReference type="Proteomes" id="UP000649151"/>
    </source>
</evidence>
<feature type="transmembrane region" description="Helical" evidence="1">
    <location>
        <begin position="35"/>
        <end position="57"/>
    </location>
</feature>
<evidence type="ECO:0000313" key="2">
    <source>
        <dbReference type="EMBL" id="MBC5788336.1"/>
    </source>
</evidence>
<gene>
    <name evidence="2" type="ORF">H8Z77_10000</name>
</gene>
<feature type="transmembrane region" description="Helical" evidence="1">
    <location>
        <begin position="99"/>
        <end position="118"/>
    </location>
</feature>
<proteinExistence type="predicted"/>
<accession>A0ABR7IT51</accession>
<organism evidence="2 3">
    <name type="scientific">Clostridium facile</name>
    <dbReference type="NCBI Taxonomy" id="2763035"/>
    <lineage>
        <taxon>Bacteria</taxon>
        <taxon>Bacillati</taxon>
        <taxon>Bacillota</taxon>
        <taxon>Clostridia</taxon>
        <taxon>Eubacteriales</taxon>
        <taxon>Clostridiaceae</taxon>
        <taxon>Clostridium</taxon>
    </lineage>
</organism>
<keyword evidence="1" id="KW-0812">Transmembrane</keyword>